<dbReference type="SUPFAM" id="SSF53448">
    <property type="entry name" value="Nucleotide-diphospho-sugar transferases"/>
    <property type="match status" value="1"/>
</dbReference>
<dbReference type="AlphaFoldDB" id="A0A7R6R0C0"/>
<dbReference type="InterPro" id="IPR039367">
    <property type="entry name" value="Och1-like"/>
</dbReference>
<dbReference type="PANTHER" id="PTHR31834">
    <property type="entry name" value="INITIATION-SPECIFIC ALPHA-1,6-MANNOSYLTRANSFERASE"/>
    <property type="match status" value="1"/>
</dbReference>
<evidence type="ECO:0000313" key="1">
    <source>
        <dbReference type="EMBL" id="BBU67996.1"/>
    </source>
</evidence>
<dbReference type="Proteomes" id="UP000463961">
    <property type="component" value="Chromosome"/>
</dbReference>
<dbReference type="PANTHER" id="PTHR31834:SF1">
    <property type="entry name" value="INITIATION-SPECIFIC ALPHA-1,6-MANNOSYLTRANSFERASE"/>
    <property type="match status" value="1"/>
</dbReference>
<dbReference type="EMBL" id="AP022345">
    <property type="protein sequence ID" value="BBU67996.1"/>
    <property type="molecule type" value="Genomic_DNA"/>
</dbReference>
<dbReference type="GO" id="GO:0000009">
    <property type="term" value="F:alpha-1,6-mannosyltransferase activity"/>
    <property type="evidence" value="ECO:0007669"/>
    <property type="project" value="InterPro"/>
</dbReference>
<dbReference type="Pfam" id="PF04488">
    <property type="entry name" value="Gly_transf_sug"/>
    <property type="match status" value="1"/>
</dbReference>
<dbReference type="InterPro" id="IPR029044">
    <property type="entry name" value="Nucleotide-diphossugar_trans"/>
</dbReference>
<organism evidence="1 2">
    <name type="scientific">Fluviibacter phosphoraccumulans</name>
    <dbReference type="NCBI Taxonomy" id="1751046"/>
    <lineage>
        <taxon>Bacteria</taxon>
        <taxon>Pseudomonadati</taxon>
        <taxon>Pseudomonadota</taxon>
        <taxon>Betaproteobacteria</taxon>
        <taxon>Rhodocyclales</taxon>
        <taxon>Fluviibacteraceae</taxon>
        <taxon>Fluviibacter</taxon>
    </lineage>
</organism>
<keyword evidence="2" id="KW-1185">Reference proteome</keyword>
<protein>
    <submittedName>
        <fullName evidence="1">Uncharacterized protein</fullName>
    </submittedName>
</protein>
<sequence length="284" mass="31838">MVFKRYLDSLCVRYPRVMARLMGEWPLVSVANLYKKVEVASCLVDAHELGIPRNIYQTWLQPELGKSHAATLAHFKAMNPDCSFWLYGSADMDAYMQQYYGTHPIYEVYTSAQFGPVKTDIWRYCILFERGGFYFDINKMVDVPLNTIVDPTDVAVISYEKNPLPAYLPEGSAALAHPDRLILNWGFGFAKGHPLLAAVINNIVGDYPKFKNVRVPNVKEAVLNLTGPHQLTKTIHALAASTKLNMCEAGVDFYGHGNANIRGSWVRYAAMTSYSRATDGVIVT</sequence>
<reference evidence="2" key="1">
    <citation type="submission" date="2020-01" db="EMBL/GenBank/DDBJ databases">
        <title>Phosphoaccumulans saitamaens gen. nov., sp. nov., a polyphosphate accumulating bacterium isolated from surface river water.</title>
        <authorList>
            <person name="Watanabe K."/>
            <person name="Suda W."/>
        </authorList>
    </citation>
    <scope>NUCLEOTIDE SEQUENCE [LARGE SCALE GENOMIC DNA]</scope>
    <source>
        <strain evidence="2">ICHIAU1</strain>
    </source>
</reference>
<dbReference type="InterPro" id="IPR007577">
    <property type="entry name" value="GlycoTrfase_DXD_sugar-bd_CS"/>
</dbReference>
<evidence type="ECO:0000313" key="2">
    <source>
        <dbReference type="Proteomes" id="UP000463961"/>
    </source>
</evidence>
<dbReference type="GO" id="GO:0006487">
    <property type="term" value="P:protein N-linked glycosylation"/>
    <property type="evidence" value="ECO:0007669"/>
    <property type="project" value="TreeGrafter"/>
</dbReference>
<gene>
    <name evidence="1" type="ORF">ICHIAU1_02790</name>
</gene>
<accession>A0A7R6R0C0</accession>
<name>A0A7R6R0C0_9RHOO</name>
<dbReference type="Gene3D" id="3.90.550.20">
    <property type="match status" value="1"/>
</dbReference>
<proteinExistence type="predicted"/>